<proteinExistence type="predicted"/>
<dbReference type="AlphaFoldDB" id="A0A7X0AX65"/>
<feature type="region of interest" description="Disordered" evidence="1">
    <location>
        <begin position="599"/>
        <end position="622"/>
    </location>
</feature>
<feature type="region of interest" description="Disordered" evidence="1">
    <location>
        <begin position="433"/>
        <end position="480"/>
    </location>
</feature>
<keyword evidence="3" id="KW-1185">Reference proteome</keyword>
<dbReference type="EMBL" id="JACIIZ010000005">
    <property type="protein sequence ID" value="MBB6251708.1"/>
    <property type="molecule type" value="Genomic_DNA"/>
</dbReference>
<feature type="compositionally biased region" description="Basic and acidic residues" evidence="1">
    <location>
        <begin position="600"/>
        <end position="622"/>
    </location>
</feature>
<evidence type="ECO:0000313" key="3">
    <source>
        <dbReference type="Proteomes" id="UP000539175"/>
    </source>
</evidence>
<comment type="caution">
    <text evidence="2">The sequence shown here is derived from an EMBL/GenBank/DDBJ whole genome shotgun (WGS) entry which is preliminary data.</text>
</comment>
<gene>
    <name evidence="2" type="ORF">FHS74_002259</name>
</gene>
<organism evidence="2 3">
    <name type="scientific">Nitrospirillum iridis</name>
    <dbReference type="NCBI Taxonomy" id="765888"/>
    <lineage>
        <taxon>Bacteria</taxon>
        <taxon>Pseudomonadati</taxon>
        <taxon>Pseudomonadota</taxon>
        <taxon>Alphaproteobacteria</taxon>
        <taxon>Rhodospirillales</taxon>
        <taxon>Azospirillaceae</taxon>
        <taxon>Nitrospirillum</taxon>
    </lineage>
</organism>
<evidence type="ECO:0000256" key="1">
    <source>
        <dbReference type="SAM" id="MobiDB-lite"/>
    </source>
</evidence>
<accession>A0A7X0AX65</accession>
<reference evidence="2 3" key="1">
    <citation type="submission" date="2020-08" db="EMBL/GenBank/DDBJ databases">
        <title>Genomic Encyclopedia of Type Strains, Phase IV (KMG-IV): sequencing the most valuable type-strain genomes for metagenomic binning, comparative biology and taxonomic classification.</title>
        <authorList>
            <person name="Goeker M."/>
        </authorList>
    </citation>
    <scope>NUCLEOTIDE SEQUENCE [LARGE SCALE GENOMIC DNA]</scope>
    <source>
        <strain evidence="2 3">DSM 22198</strain>
    </source>
</reference>
<protein>
    <recommendedName>
        <fullName evidence="4">Bacteriophage tail tape measure N-terminal domain-containing protein</fullName>
    </recommendedName>
</protein>
<evidence type="ECO:0008006" key="4">
    <source>
        <dbReference type="Google" id="ProtNLM"/>
    </source>
</evidence>
<feature type="compositionally biased region" description="Low complexity" evidence="1">
    <location>
        <begin position="436"/>
        <end position="461"/>
    </location>
</feature>
<dbReference type="Proteomes" id="UP000539175">
    <property type="component" value="Unassembled WGS sequence"/>
</dbReference>
<name>A0A7X0AX65_9PROT</name>
<sequence>MSSSQESFGVKIEGDAGALIQALSSLTGTTEKAAEHFATLATSLTGMAQAAQGTLATGTQAAASLAEQAKAAQDAGEKHQALSEKVEKVGGAFKDLGDSAIKMGTSIRQGTDPLMAVIEQVPAIVGALSSFGPAGMAAGVILTAVGTASYMLVAHLIEVDEKIESISGHMAGVGRGAEGVPPAIRAWSDAVLKEIGGTEERALTLINAITSAMPRASADVQKEAAKVSGAFADMLQIKDDKDVGKLTAAIGTAASGDFATIHALAKEYNLLSAAELDTLEKAEEVGDAHKAGAIFMEGMTNRVGRYTEALRKVREAESKNGGREGALYAPANSWGRDYVQNARAADAARAELVQARRGLTQPDEEALRAREQGKVLLAELSNDLAKQLAIKGSADREYLEMEVRKWQELIATQKLQGNNLEVAQQKLAEAQGRLTRQQGADQQAAARGRQVQEQAATAARAQGEREEQAASAARTQRQRRELDGELACLKDTVKATGEGTEARETALKAELAFIEANYRDRAADARRLEREITATHKAVLNSSIQAAQQELVAQLSKNEKLEDSWKKLLAAQTELYGKDAPGLRKAHEDDADLMAQAAVEEAKKPSKDDKRTTAEREEDRKDVEFRRQMLSLSAADIAAANAREIEAQRDVTLNMLDQFKRRLLAANEDADARAVIEQRFASKVTSVKQTAQDQITQIRRQAIRDEQEKYQQLVTGITKSMGGTIQGLITGTKTVRQAVSEMAKSALSELVGMAEKQANAWIMSNVIKLTSDEDTTAQIKAKSVETATAEINNAAAKGAANAYASASAGPEWWIAPAISAAVQLAIAGLTSSLSSAAGGWGRVPADGMLTELHKDEMVLPASIATPMRSMLAAQKLPALAVPAYAAANLNLPGGGAANANGALGAGGGGTVTLNIQAMDSRDVASFFNRHGDKLVSALRGQKRNFVF</sequence>
<dbReference type="RefSeq" id="WP_184800382.1">
    <property type="nucleotide sequence ID" value="NZ_JACIIZ010000005.1"/>
</dbReference>
<evidence type="ECO:0000313" key="2">
    <source>
        <dbReference type="EMBL" id="MBB6251708.1"/>
    </source>
</evidence>